<evidence type="ECO:0000256" key="1">
    <source>
        <dbReference type="SAM" id="MobiDB-lite"/>
    </source>
</evidence>
<keyword evidence="4" id="KW-1185">Reference proteome</keyword>
<comment type="caution">
    <text evidence="3">The sequence shown here is derived from an EMBL/GenBank/DDBJ whole genome shotgun (WGS) entry which is preliminary data.</text>
</comment>
<protein>
    <submittedName>
        <fullName evidence="3">Uncharacterized protein</fullName>
    </submittedName>
</protein>
<evidence type="ECO:0000256" key="2">
    <source>
        <dbReference type="SAM" id="Phobius"/>
    </source>
</evidence>
<organism evidence="3 4">
    <name type="scientific">Gossypium arboreum</name>
    <name type="common">Tree cotton</name>
    <name type="synonym">Gossypium nanking</name>
    <dbReference type="NCBI Taxonomy" id="29729"/>
    <lineage>
        <taxon>Eukaryota</taxon>
        <taxon>Viridiplantae</taxon>
        <taxon>Streptophyta</taxon>
        <taxon>Embryophyta</taxon>
        <taxon>Tracheophyta</taxon>
        <taxon>Spermatophyta</taxon>
        <taxon>Magnoliopsida</taxon>
        <taxon>eudicotyledons</taxon>
        <taxon>Gunneridae</taxon>
        <taxon>Pentapetalae</taxon>
        <taxon>rosids</taxon>
        <taxon>malvids</taxon>
        <taxon>Malvales</taxon>
        <taxon>Malvaceae</taxon>
        <taxon>Malvoideae</taxon>
        <taxon>Gossypium</taxon>
    </lineage>
</organism>
<accession>A0ABR0R135</accession>
<feature type="transmembrane region" description="Helical" evidence="2">
    <location>
        <begin position="75"/>
        <end position="96"/>
    </location>
</feature>
<feature type="compositionally biased region" description="Pro residues" evidence="1">
    <location>
        <begin position="151"/>
        <end position="162"/>
    </location>
</feature>
<sequence>MIEAASMLLLLLQPLLLLISGEILGFLWGGGREPILGKRKEGKKRDFGISGEGRTDLGKKFGILGNKTAPFWSRIPAFVILVAIWISAFNLDYMVLGEDSSALLPSPSLSGYPSYGAPPSPQSFSGYPSYGASPPPPPPSSISTYPSYRAPTPPSRPAQANCPPPPVPVQCCQYPYHPNPNEYYQPVDDHSPTPYSPLSTFSIVIFCCFILALSMR</sequence>
<keyword evidence="2" id="KW-1133">Transmembrane helix</keyword>
<keyword evidence="2" id="KW-0812">Transmembrane</keyword>
<dbReference type="EMBL" id="JARKNE010000001">
    <property type="protein sequence ID" value="KAK5844877.1"/>
    <property type="molecule type" value="Genomic_DNA"/>
</dbReference>
<proteinExistence type="predicted"/>
<evidence type="ECO:0000313" key="4">
    <source>
        <dbReference type="Proteomes" id="UP001358586"/>
    </source>
</evidence>
<keyword evidence="2" id="KW-0472">Membrane</keyword>
<evidence type="ECO:0000313" key="3">
    <source>
        <dbReference type="EMBL" id="KAK5844877.1"/>
    </source>
</evidence>
<feature type="transmembrane region" description="Helical" evidence="2">
    <location>
        <begin position="195"/>
        <end position="213"/>
    </location>
</feature>
<dbReference type="Proteomes" id="UP001358586">
    <property type="component" value="Chromosome 1"/>
</dbReference>
<gene>
    <name evidence="3" type="ORF">PVK06_001021</name>
</gene>
<name>A0ABR0R135_GOSAR</name>
<reference evidence="3 4" key="1">
    <citation type="submission" date="2023-03" db="EMBL/GenBank/DDBJ databases">
        <title>WGS of Gossypium arboreum.</title>
        <authorList>
            <person name="Yu D."/>
        </authorList>
    </citation>
    <scope>NUCLEOTIDE SEQUENCE [LARGE SCALE GENOMIC DNA]</scope>
    <source>
        <tissue evidence="3">Leaf</tissue>
    </source>
</reference>
<feature type="transmembrane region" description="Helical" evidence="2">
    <location>
        <begin position="6"/>
        <end position="30"/>
    </location>
</feature>
<feature type="region of interest" description="Disordered" evidence="1">
    <location>
        <begin position="126"/>
        <end position="162"/>
    </location>
</feature>